<reference evidence="1" key="2">
    <citation type="submission" date="2025-09" db="UniProtKB">
        <authorList>
            <consortium name="EnsemblPlants"/>
        </authorList>
    </citation>
    <scope>IDENTIFICATION</scope>
</reference>
<accession>A0ACD5XIF4</accession>
<name>A0ACD5XIF4_AVESA</name>
<proteinExistence type="predicted"/>
<dbReference type="EnsemblPlants" id="AVESA.00010b.r2.4DG0778350.1">
    <property type="protein sequence ID" value="AVESA.00010b.r2.4DG0778350.1.CDS"/>
    <property type="gene ID" value="AVESA.00010b.r2.4DG0778350"/>
</dbReference>
<evidence type="ECO:0000313" key="1">
    <source>
        <dbReference type="EnsemblPlants" id="AVESA.00010b.r2.4DG0778350.1.CDS"/>
    </source>
</evidence>
<sequence>MGNVGREAALAVLPAAMSTEPQQGVAARMLYFPAELLDCHACRLPLKPPIYKCEAEHRVCSTCSGLHGEVCTSALLHSKMADEFAAAASETCDYVRYGCDAGAVVYHLAAEHRRSCPHAPCGCPDGCGFFGSRQMLLNHVSGPDHSRPIIDIRYGQEWKLSLPLSHRWYVLLGEVDQAAAAAGADRHRNVFLVSLGERGDTTAVSVVCVRADGGAPEAAQFSCRLAVEHPGDGTRVIFESPLMSSSSLSGGAPAAGNVRALPVPNEYLSGDSIPLSIHIHKLEPPSAAVPDIPTAVPDIPTAVPLPPTTPAVATPSHPHSAAATVTLALHSPTGDQSNKKRKATNPRKYSTPNRS</sequence>
<evidence type="ECO:0000313" key="2">
    <source>
        <dbReference type="Proteomes" id="UP001732700"/>
    </source>
</evidence>
<keyword evidence="2" id="KW-1185">Reference proteome</keyword>
<organism evidence="1 2">
    <name type="scientific">Avena sativa</name>
    <name type="common">Oat</name>
    <dbReference type="NCBI Taxonomy" id="4498"/>
    <lineage>
        <taxon>Eukaryota</taxon>
        <taxon>Viridiplantae</taxon>
        <taxon>Streptophyta</taxon>
        <taxon>Embryophyta</taxon>
        <taxon>Tracheophyta</taxon>
        <taxon>Spermatophyta</taxon>
        <taxon>Magnoliopsida</taxon>
        <taxon>Liliopsida</taxon>
        <taxon>Poales</taxon>
        <taxon>Poaceae</taxon>
        <taxon>BOP clade</taxon>
        <taxon>Pooideae</taxon>
        <taxon>Poodae</taxon>
        <taxon>Poeae</taxon>
        <taxon>Poeae Chloroplast Group 1 (Aveneae type)</taxon>
        <taxon>Aveninae</taxon>
        <taxon>Avena</taxon>
    </lineage>
</organism>
<dbReference type="Proteomes" id="UP001732700">
    <property type="component" value="Chromosome 4D"/>
</dbReference>
<reference evidence="1" key="1">
    <citation type="submission" date="2021-05" db="EMBL/GenBank/DDBJ databases">
        <authorList>
            <person name="Scholz U."/>
            <person name="Mascher M."/>
            <person name="Fiebig A."/>
        </authorList>
    </citation>
    <scope>NUCLEOTIDE SEQUENCE [LARGE SCALE GENOMIC DNA]</scope>
</reference>
<protein>
    <submittedName>
        <fullName evidence="1">Uncharacterized protein</fullName>
    </submittedName>
</protein>